<comment type="caution">
    <text evidence="2">The sequence shown here is derived from an EMBL/GenBank/DDBJ whole genome shotgun (WGS) entry which is preliminary data.</text>
</comment>
<dbReference type="Pfam" id="PF01882">
    <property type="entry name" value="DUF58"/>
    <property type="match status" value="1"/>
</dbReference>
<name>A0A8J3FMJ9_9ACTN</name>
<dbReference type="PANTHER" id="PTHR33608">
    <property type="entry name" value="BLL2464 PROTEIN"/>
    <property type="match status" value="1"/>
</dbReference>
<evidence type="ECO:0000259" key="1">
    <source>
        <dbReference type="Pfam" id="PF01882"/>
    </source>
</evidence>
<proteinExistence type="predicted"/>
<evidence type="ECO:0000313" key="2">
    <source>
        <dbReference type="EMBL" id="GGK79858.1"/>
    </source>
</evidence>
<reference evidence="2" key="2">
    <citation type="submission" date="2020-09" db="EMBL/GenBank/DDBJ databases">
        <authorList>
            <person name="Sun Q."/>
            <person name="Zhou Y."/>
        </authorList>
    </citation>
    <scope>NUCLEOTIDE SEQUENCE</scope>
    <source>
        <strain evidence="2">CGMCC 4.7299</strain>
    </source>
</reference>
<feature type="domain" description="DUF58" evidence="1">
    <location>
        <begin position="62"/>
        <end position="168"/>
    </location>
</feature>
<dbReference type="EMBL" id="BMMX01000002">
    <property type="protein sequence ID" value="GGK79858.1"/>
    <property type="molecule type" value="Genomic_DNA"/>
</dbReference>
<protein>
    <recommendedName>
        <fullName evidence="1">DUF58 domain-containing protein</fullName>
    </recommendedName>
</protein>
<sequence>MHVDCTDDWQMFHATAVMPIAAPTVLPRPERLAGTPATNTVLSRVGEHPSRQGGSGIEFTAIRPYQIGDQLRDVHWAASSRQRRTMVTVRAADLAADLIIAIDVFGDIAGTPQQSTLDVSVRAATTLVGTALAHRDRVGVIAVGGLLQWLTPATGRIHLYRIADLILSTRAAQISVVNPDPSRLPGQMLPPDAQVIVLTPLADERIMPVLHNLARRRLHTSIIDVLGHPRPNRSAGSIAFARRRHATPHGDDLAERLWQLDRAATHADLVRLGMPVQVWTGDTALQLTISDVARAWQRRRP</sequence>
<accession>A0A8J3FMJ9</accession>
<keyword evidence="3" id="KW-1185">Reference proteome</keyword>
<reference evidence="2" key="1">
    <citation type="journal article" date="2014" name="Int. J. Syst. Evol. Microbiol.">
        <title>Complete genome sequence of Corynebacterium casei LMG S-19264T (=DSM 44701T), isolated from a smear-ripened cheese.</title>
        <authorList>
            <consortium name="US DOE Joint Genome Institute (JGI-PGF)"/>
            <person name="Walter F."/>
            <person name="Albersmeier A."/>
            <person name="Kalinowski J."/>
            <person name="Ruckert C."/>
        </authorList>
    </citation>
    <scope>NUCLEOTIDE SEQUENCE</scope>
    <source>
        <strain evidence="2">CGMCC 4.7299</strain>
    </source>
</reference>
<organism evidence="2 3">
    <name type="scientific">Mangrovihabitans endophyticus</name>
    <dbReference type="NCBI Taxonomy" id="1751298"/>
    <lineage>
        <taxon>Bacteria</taxon>
        <taxon>Bacillati</taxon>
        <taxon>Actinomycetota</taxon>
        <taxon>Actinomycetes</taxon>
        <taxon>Micromonosporales</taxon>
        <taxon>Micromonosporaceae</taxon>
        <taxon>Mangrovihabitans</taxon>
    </lineage>
</organism>
<dbReference type="PANTHER" id="PTHR33608:SF14">
    <property type="entry name" value="POSSIBLE CONSERVED SECRETED PROTEIN"/>
    <property type="match status" value="1"/>
</dbReference>
<dbReference type="InterPro" id="IPR002881">
    <property type="entry name" value="DUF58"/>
</dbReference>
<evidence type="ECO:0000313" key="3">
    <source>
        <dbReference type="Proteomes" id="UP000656042"/>
    </source>
</evidence>
<gene>
    <name evidence="2" type="ORF">GCM10012284_12350</name>
</gene>
<dbReference type="AlphaFoldDB" id="A0A8J3FMJ9"/>
<dbReference type="Proteomes" id="UP000656042">
    <property type="component" value="Unassembled WGS sequence"/>
</dbReference>